<feature type="region of interest" description="Disordered" evidence="1">
    <location>
        <begin position="159"/>
        <end position="198"/>
    </location>
</feature>
<dbReference type="Proteomes" id="UP000199069">
    <property type="component" value="Unassembled WGS sequence"/>
</dbReference>
<accession>A0A0K3CQI9</accession>
<dbReference type="EMBL" id="CWKI01000014">
    <property type="protein sequence ID" value="CTR10740.1"/>
    <property type="molecule type" value="Genomic_DNA"/>
</dbReference>
<gene>
    <name evidence="2" type="primary">FGENESH: predicted gene_14.151</name>
    <name evidence="3" type="ORF">AAT19DRAFT_10924</name>
    <name evidence="2" type="ORF">BN2166_0066010</name>
</gene>
<feature type="compositionally biased region" description="Polar residues" evidence="1">
    <location>
        <begin position="400"/>
        <end position="414"/>
    </location>
</feature>
<evidence type="ECO:0000256" key="1">
    <source>
        <dbReference type="SAM" id="MobiDB-lite"/>
    </source>
</evidence>
<proteinExistence type="predicted"/>
<dbReference type="OMA" id="CFNARWI"/>
<reference evidence="3 5" key="2">
    <citation type="journal article" date="2018" name="Elife">
        <title>Functional genomics of lipid metabolism in the oleaginous yeast Rhodosporidium toruloides.</title>
        <authorList>
            <person name="Coradetti S.T."/>
            <person name="Pinel D."/>
            <person name="Geiselman G."/>
            <person name="Ito M."/>
            <person name="Mondo S."/>
            <person name="Reilly M.C."/>
            <person name="Cheng Y.F."/>
            <person name="Bauer S."/>
            <person name="Grigoriev I."/>
            <person name="Gladden J.M."/>
            <person name="Simmons B.A."/>
            <person name="Brem R."/>
            <person name="Arkin A.P."/>
            <person name="Skerker J.M."/>
        </authorList>
    </citation>
    <scope>NUCLEOTIDE SEQUENCE [LARGE SCALE GENOMIC DNA]</scope>
    <source>
        <strain evidence="3 5">NBRC 0880</strain>
    </source>
</reference>
<evidence type="ECO:0000313" key="3">
    <source>
        <dbReference type="EMBL" id="PRQ70767.1"/>
    </source>
</evidence>
<dbReference type="OrthoDB" id="2527924at2759"/>
<evidence type="ECO:0000313" key="5">
    <source>
        <dbReference type="Proteomes" id="UP000239560"/>
    </source>
</evidence>
<reference evidence="2 4" key="1">
    <citation type="submission" date="2015-07" db="EMBL/GenBank/DDBJ databases">
        <authorList>
            <person name="Cajimat M.N.B."/>
            <person name="Milazzo M.L."/>
            <person name="Fulhorst C.F."/>
        </authorList>
    </citation>
    <scope>NUCLEOTIDE SEQUENCE [LARGE SCALE GENOMIC DNA]</scope>
    <source>
        <strain evidence="2">Single colony</strain>
    </source>
</reference>
<name>A0A0K3CQI9_RHOTO</name>
<dbReference type="AlphaFoldDB" id="A0A0K3CQI9"/>
<feature type="compositionally biased region" description="Low complexity" evidence="1">
    <location>
        <begin position="172"/>
        <end position="184"/>
    </location>
</feature>
<dbReference type="EMBL" id="LCTV02000014">
    <property type="protein sequence ID" value="PRQ70767.1"/>
    <property type="molecule type" value="Genomic_DNA"/>
</dbReference>
<feature type="compositionally biased region" description="Basic and acidic residues" evidence="1">
    <location>
        <begin position="360"/>
        <end position="373"/>
    </location>
</feature>
<keyword evidence="4" id="KW-1185">Reference proteome</keyword>
<feature type="compositionally biased region" description="Polar residues" evidence="1">
    <location>
        <begin position="185"/>
        <end position="196"/>
    </location>
</feature>
<feature type="compositionally biased region" description="Acidic residues" evidence="1">
    <location>
        <begin position="418"/>
        <end position="435"/>
    </location>
</feature>
<sequence length="452" mass="47691">MRTKLTLNDTLPLLSTARAGEMTGWKYSATLKGSSKDCPALSLAAAAPVASSLHTLLALSVLRLDVRVLADGQQLDAASLEGSALAREVRGWFDKQKGSLGFDSVGDCEASVTGVSIPLNAFSRSARSSTLSRPAAQPQASAATAAQGLDRLDLTLSFRSTSGRSKPKKPKLSTSSSDSRSQSPETASQAQRSQPPEVTLTSHLLSPSSLHFTLVPQLTTALERLAKKLVVAFPLCFNPRWQDRLANDLPAHHSIAQSLCNILGLDGRKDDLRKPHDSEVEKKAGLLKMTLNSHITARYPSHFSLASASSSTPPSTHPTTTSLETALLLIAKNASAPDAWTSAKAGSAEGEDGGGKRGRKTGEAGKRKAKDAEGDVGGAVVRKKRKTSKSRLDDADDLSAFSTELQDSSSSTLASGSFDEEDGQGEEDFEADLGGEEAGFGEGWDLFGDAWS</sequence>
<dbReference type="Proteomes" id="UP000239560">
    <property type="component" value="Unassembled WGS sequence"/>
</dbReference>
<evidence type="ECO:0000313" key="2">
    <source>
        <dbReference type="EMBL" id="CTR10740.1"/>
    </source>
</evidence>
<protein>
    <submittedName>
        <fullName evidence="2">Uncharacterized protein</fullName>
    </submittedName>
</protein>
<feature type="region of interest" description="Disordered" evidence="1">
    <location>
        <begin position="341"/>
        <end position="452"/>
    </location>
</feature>
<evidence type="ECO:0000313" key="4">
    <source>
        <dbReference type="Proteomes" id="UP000199069"/>
    </source>
</evidence>
<organism evidence="2 4">
    <name type="scientific">Rhodotorula toruloides</name>
    <name type="common">Yeast</name>
    <name type="synonym">Rhodosporidium toruloides</name>
    <dbReference type="NCBI Taxonomy" id="5286"/>
    <lineage>
        <taxon>Eukaryota</taxon>
        <taxon>Fungi</taxon>
        <taxon>Dikarya</taxon>
        <taxon>Basidiomycota</taxon>
        <taxon>Pucciniomycotina</taxon>
        <taxon>Microbotryomycetes</taxon>
        <taxon>Sporidiobolales</taxon>
        <taxon>Sporidiobolaceae</taxon>
        <taxon>Rhodotorula</taxon>
    </lineage>
</organism>